<dbReference type="AlphaFoldDB" id="A0A5C6BL16"/>
<comment type="caution">
    <text evidence="1">The sequence shown here is derived from an EMBL/GenBank/DDBJ whole genome shotgun (WGS) entry which is preliminary data.</text>
</comment>
<dbReference type="PROSITE" id="PS51318">
    <property type="entry name" value="TAT"/>
    <property type="match status" value="1"/>
</dbReference>
<organism evidence="1 2">
    <name type="scientific">Symmachiella macrocystis</name>
    <dbReference type="NCBI Taxonomy" id="2527985"/>
    <lineage>
        <taxon>Bacteria</taxon>
        <taxon>Pseudomonadati</taxon>
        <taxon>Planctomycetota</taxon>
        <taxon>Planctomycetia</taxon>
        <taxon>Planctomycetales</taxon>
        <taxon>Planctomycetaceae</taxon>
        <taxon>Symmachiella</taxon>
    </lineage>
</organism>
<keyword evidence="2" id="KW-1185">Reference proteome</keyword>
<evidence type="ECO:0000313" key="2">
    <source>
        <dbReference type="Proteomes" id="UP000320735"/>
    </source>
</evidence>
<dbReference type="EMBL" id="SJPP01000001">
    <property type="protein sequence ID" value="TWU12036.1"/>
    <property type="molecule type" value="Genomic_DNA"/>
</dbReference>
<accession>A0A5C6BL16</accession>
<evidence type="ECO:0008006" key="3">
    <source>
        <dbReference type="Google" id="ProtNLM"/>
    </source>
</evidence>
<reference evidence="1 2" key="1">
    <citation type="submission" date="2019-02" db="EMBL/GenBank/DDBJ databases">
        <title>Deep-cultivation of Planctomycetes and their phenomic and genomic characterization uncovers novel biology.</title>
        <authorList>
            <person name="Wiegand S."/>
            <person name="Jogler M."/>
            <person name="Boedeker C."/>
            <person name="Pinto D."/>
            <person name="Vollmers J."/>
            <person name="Rivas-Marin E."/>
            <person name="Kohn T."/>
            <person name="Peeters S.H."/>
            <person name="Heuer A."/>
            <person name="Rast P."/>
            <person name="Oberbeckmann S."/>
            <person name="Bunk B."/>
            <person name="Jeske O."/>
            <person name="Meyerdierks A."/>
            <person name="Storesund J.E."/>
            <person name="Kallscheuer N."/>
            <person name="Luecker S."/>
            <person name="Lage O.M."/>
            <person name="Pohl T."/>
            <person name="Merkel B.J."/>
            <person name="Hornburger P."/>
            <person name="Mueller R.-W."/>
            <person name="Bruemmer F."/>
            <person name="Labrenz M."/>
            <person name="Spormann A.M."/>
            <person name="Op Den Camp H."/>
            <person name="Overmann J."/>
            <person name="Amann R."/>
            <person name="Jetten M.S.M."/>
            <person name="Mascher T."/>
            <person name="Medema M.H."/>
            <person name="Devos D.P."/>
            <person name="Kaster A.-K."/>
            <person name="Ovreas L."/>
            <person name="Rohde M."/>
            <person name="Galperin M.Y."/>
            <person name="Jogler C."/>
        </authorList>
    </citation>
    <scope>NUCLEOTIDE SEQUENCE [LARGE SCALE GENOMIC DNA]</scope>
    <source>
        <strain evidence="1 2">CA54</strain>
    </source>
</reference>
<name>A0A5C6BL16_9PLAN</name>
<dbReference type="InterPro" id="IPR021889">
    <property type="entry name" value="DUF3500"/>
</dbReference>
<gene>
    <name evidence="1" type="ORF">CA54_08520</name>
</gene>
<dbReference type="Proteomes" id="UP000320735">
    <property type="component" value="Unassembled WGS sequence"/>
</dbReference>
<proteinExistence type="predicted"/>
<protein>
    <recommendedName>
        <fullName evidence="3">DUF3500 domain-containing protein</fullName>
    </recommendedName>
</protein>
<dbReference type="Pfam" id="PF12006">
    <property type="entry name" value="DUF3500"/>
    <property type="match status" value="1"/>
</dbReference>
<dbReference type="InterPro" id="IPR006311">
    <property type="entry name" value="TAT_signal"/>
</dbReference>
<sequence>MTDDRRSPDVVGNGLVSLSRREFVSTVGAAATVASAVSLPSVILADEKKPQQPESLVKKLYGSLSETQRKQICFDWNHVDDERGLLRSRVANNWQITDKDKYNVASAFYTKDQQEMIEAIFYGLYNADWKKQILKQLKDDAGGYGKQQTIAIFGQPDTGKFEFVMTGRHLTVRCDGDSADHVAFGGPIFYGHAAQEFDEAPDHPGNVYWHQAMKANALYKMLDGKQRKVALVEAAPEESAVDFQGKQGGFDGIRISELSRDQKEHAQGVLKTLLEPYRDSDRVEAMKLLDKQGGLDNCHLAFYQSDDIGDDGVWDIWRLEGPSFVWHFRGAPHVHVWVNVADDDSVELNA</sequence>
<evidence type="ECO:0000313" key="1">
    <source>
        <dbReference type="EMBL" id="TWU12036.1"/>
    </source>
</evidence>
<dbReference type="RefSeq" id="WP_231962956.1">
    <property type="nucleotide sequence ID" value="NZ_SJPP01000001.1"/>
</dbReference>